<evidence type="ECO:0000313" key="8">
    <source>
        <dbReference type="EMBL" id="TXK06386.1"/>
    </source>
</evidence>
<organism evidence="8 9">
    <name type="scientific">Microbacterium mitrae</name>
    <dbReference type="NCBI Taxonomy" id="664640"/>
    <lineage>
        <taxon>Bacteria</taxon>
        <taxon>Bacillati</taxon>
        <taxon>Actinomycetota</taxon>
        <taxon>Actinomycetes</taxon>
        <taxon>Micrococcales</taxon>
        <taxon>Microbacteriaceae</taxon>
        <taxon>Microbacterium</taxon>
    </lineage>
</organism>
<evidence type="ECO:0000256" key="3">
    <source>
        <dbReference type="ARBA" id="ARBA00022630"/>
    </source>
</evidence>
<accession>A0A5C8HQJ5</accession>
<dbReference type="PANTHER" id="PTHR43429">
    <property type="entry name" value="PYRIDINE NUCLEOTIDE-DISULFIDE OXIDOREDUCTASE DOMAIN-CONTAINING"/>
    <property type="match status" value="1"/>
</dbReference>
<dbReference type="SUPFAM" id="SSF51905">
    <property type="entry name" value="FAD/NAD(P)-binding domain"/>
    <property type="match status" value="1"/>
</dbReference>
<name>A0A5C8HQJ5_9MICO</name>
<dbReference type="GO" id="GO:0004792">
    <property type="term" value="F:thiosulfate-cyanide sulfurtransferase activity"/>
    <property type="evidence" value="ECO:0007669"/>
    <property type="project" value="InterPro"/>
</dbReference>
<evidence type="ECO:0000256" key="4">
    <source>
        <dbReference type="ARBA" id="ARBA00022827"/>
    </source>
</evidence>
<evidence type="ECO:0000256" key="6">
    <source>
        <dbReference type="ARBA" id="ARBA00023284"/>
    </source>
</evidence>
<dbReference type="PROSITE" id="PS50206">
    <property type="entry name" value="RHODANESE_3"/>
    <property type="match status" value="1"/>
</dbReference>
<dbReference type="AlphaFoldDB" id="A0A5C8HQJ5"/>
<feature type="domain" description="Rhodanese" evidence="7">
    <location>
        <begin position="471"/>
        <end position="561"/>
    </location>
</feature>
<dbReference type="InterPro" id="IPR001763">
    <property type="entry name" value="Rhodanese-like_dom"/>
</dbReference>
<dbReference type="InterPro" id="IPR001307">
    <property type="entry name" value="Thiosulphate_STrfase_CS"/>
</dbReference>
<dbReference type="Proteomes" id="UP000321196">
    <property type="component" value="Unassembled WGS sequence"/>
</dbReference>
<reference evidence="8 9" key="1">
    <citation type="submission" date="2019-08" db="EMBL/GenBank/DDBJ databases">
        <authorList>
            <person name="Dong K."/>
        </authorList>
    </citation>
    <scope>NUCLEOTIDE SEQUENCE [LARGE SCALE GENOMIC DNA]</scope>
    <source>
        <strain evidence="8 9">M4-8</strain>
    </source>
</reference>
<keyword evidence="5" id="KW-0560">Oxidoreductase</keyword>
<comment type="cofactor">
    <cofactor evidence="1">
        <name>FAD</name>
        <dbReference type="ChEBI" id="CHEBI:57692"/>
    </cofactor>
</comment>
<evidence type="ECO:0000313" key="9">
    <source>
        <dbReference type="Proteomes" id="UP000321196"/>
    </source>
</evidence>
<dbReference type="InterPro" id="IPR036188">
    <property type="entry name" value="FAD/NAD-bd_sf"/>
</dbReference>
<keyword evidence="9" id="KW-1185">Reference proteome</keyword>
<dbReference type="PANTHER" id="PTHR43429:SF1">
    <property type="entry name" value="NAD(P)H SULFUR OXIDOREDUCTASE (COA-DEPENDENT)"/>
    <property type="match status" value="1"/>
</dbReference>
<keyword evidence="4" id="KW-0274">FAD</keyword>
<proteinExistence type="inferred from homology"/>
<evidence type="ECO:0000259" key="7">
    <source>
        <dbReference type="PROSITE" id="PS50206"/>
    </source>
</evidence>
<dbReference type="InterPro" id="IPR023753">
    <property type="entry name" value="FAD/NAD-binding_dom"/>
</dbReference>
<keyword evidence="6" id="KW-0676">Redox-active center</keyword>
<dbReference type="EMBL" id="VRSW01000001">
    <property type="protein sequence ID" value="TXK06386.1"/>
    <property type="molecule type" value="Genomic_DNA"/>
</dbReference>
<dbReference type="Gene3D" id="3.50.50.60">
    <property type="entry name" value="FAD/NAD(P)-binding domain"/>
    <property type="match status" value="2"/>
</dbReference>
<dbReference type="PRINTS" id="PR00368">
    <property type="entry name" value="FADPNR"/>
</dbReference>
<comment type="similarity">
    <text evidence="2">Belongs to the class-III pyridine nucleotide-disulfide oxidoreductase family.</text>
</comment>
<dbReference type="Pfam" id="PF07992">
    <property type="entry name" value="Pyr_redox_2"/>
    <property type="match status" value="1"/>
</dbReference>
<evidence type="ECO:0000256" key="5">
    <source>
        <dbReference type="ARBA" id="ARBA00023002"/>
    </source>
</evidence>
<keyword evidence="3" id="KW-0285">Flavoprotein</keyword>
<dbReference type="Pfam" id="PF02852">
    <property type="entry name" value="Pyr_redox_dim"/>
    <property type="match status" value="1"/>
</dbReference>
<dbReference type="InterPro" id="IPR004099">
    <property type="entry name" value="Pyr_nucl-diS_OxRdtase_dimer"/>
</dbReference>
<protein>
    <submittedName>
        <fullName evidence="8">Pyridine nucleotide-disulfide oxidoreductase</fullName>
    </submittedName>
</protein>
<dbReference type="OrthoDB" id="9802028at2"/>
<dbReference type="RefSeq" id="WP_147825191.1">
    <property type="nucleotide sequence ID" value="NZ_BAAARG010000001.1"/>
</dbReference>
<dbReference type="Gene3D" id="3.40.250.10">
    <property type="entry name" value="Rhodanese-like domain"/>
    <property type="match status" value="1"/>
</dbReference>
<evidence type="ECO:0000256" key="1">
    <source>
        <dbReference type="ARBA" id="ARBA00001974"/>
    </source>
</evidence>
<dbReference type="SMART" id="SM00450">
    <property type="entry name" value="RHOD"/>
    <property type="match status" value="1"/>
</dbReference>
<dbReference type="InterPro" id="IPR050260">
    <property type="entry name" value="FAD-bd_OxRdtase"/>
</dbReference>
<evidence type="ECO:0000256" key="2">
    <source>
        <dbReference type="ARBA" id="ARBA00009130"/>
    </source>
</evidence>
<dbReference type="PROSITE" id="PS00380">
    <property type="entry name" value="RHODANESE_1"/>
    <property type="match status" value="1"/>
</dbReference>
<dbReference type="SUPFAM" id="SSF55424">
    <property type="entry name" value="FAD/NAD-linked reductases, dimerisation (C-terminal) domain"/>
    <property type="match status" value="1"/>
</dbReference>
<dbReference type="InterPro" id="IPR036873">
    <property type="entry name" value="Rhodanese-like_dom_sf"/>
</dbReference>
<gene>
    <name evidence="8" type="ORF">FVP60_05365</name>
</gene>
<dbReference type="PRINTS" id="PR00411">
    <property type="entry name" value="PNDRDTASEI"/>
</dbReference>
<dbReference type="SUPFAM" id="SSF52821">
    <property type="entry name" value="Rhodanese/Cell cycle control phosphatase"/>
    <property type="match status" value="1"/>
</dbReference>
<dbReference type="GO" id="GO:0016491">
    <property type="term" value="F:oxidoreductase activity"/>
    <property type="evidence" value="ECO:0007669"/>
    <property type="project" value="UniProtKB-KW"/>
</dbReference>
<dbReference type="Pfam" id="PF00581">
    <property type="entry name" value="Rhodanese"/>
    <property type="match status" value="1"/>
</dbReference>
<comment type="caution">
    <text evidence="8">The sequence shown here is derived from an EMBL/GenBank/DDBJ whole genome shotgun (WGS) entry which is preliminary data.</text>
</comment>
<sequence length="566" mass="59931">MPSRKRILVVGGVAGGMSFAARARRLDNNADIIVFEKGDEVSYANCGLPYFVSGEIENQSSLLVQTPASLKAALDLDVRTGHLVTGIDTERRIVRVFESLDATEPTEFEYDELVLSPGMFSGIADYPGVTEVRSRLSTLRTVPDAIQLESIAQSASSAVVLGGGYIGVEAAEALRSRGLEVHLVQRSAHVLTHFETELASYITTELEANGVVIHANAQPTGFSERDGQLVVALSNDGEIVTDHAVIALGGVPATQIAPESIAKTDRGLIIVDENGRTSAPNVWAVGDAVTHVDPITGALRSVALAGPANRDGRYIADAMLSTSFRPRPAALGTSIVRVFGLAAGATGANSRELIAAGIPFETLHLHANSHAGYFPGSEAIHLVAYFATDGDERGRIYGAQAVGRDGIDKRIDVIATAIRGGMTIDQLADLDLSYAPPFGSAKDAVQMVGFVAQNVLDGTTTLWQARDLEKVMAESLILDVRRADEFATGHLPGALNVPHTELRERLDEVIAAANGRPVRAHCAAGIRSYLAHRVLVAAGLDSATLSGGMQTLIAYHGKDILTHEDN</sequence>
<dbReference type="InterPro" id="IPR016156">
    <property type="entry name" value="FAD/NAD-linked_Rdtase_dimer_sf"/>
</dbReference>